<name>A8PRE1_BRUMA</name>
<dbReference type="EMBL" id="DS239400">
    <property type="protein sequence ID" value="EDP32941.1"/>
    <property type="molecule type" value="Genomic_DNA"/>
</dbReference>
<gene>
    <name evidence="2" type="ORF">Bm1_32585</name>
</gene>
<organism evidence="2">
    <name type="scientific">Brugia malayi</name>
    <name type="common">Filarial nematode worm</name>
    <dbReference type="NCBI Taxonomy" id="6279"/>
    <lineage>
        <taxon>Eukaryota</taxon>
        <taxon>Metazoa</taxon>
        <taxon>Ecdysozoa</taxon>
        <taxon>Nematoda</taxon>
        <taxon>Chromadorea</taxon>
        <taxon>Rhabditida</taxon>
        <taxon>Spirurina</taxon>
        <taxon>Spiruromorpha</taxon>
        <taxon>Filarioidea</taxon>
        <taxon>Onchocercidae</taxon>
        <taxon>Brugia</taxon>
    </lineage>
</organism>
<proteinExistence type="predicted"/>
<feature type="compositionally biased region" description="Basic and acidic residues" evidence="1">
    <location>
        <begin position="1"/>
        <end position="10"/>
    </location>
</feature>
<reference evidence="2" key="1">
    <citation type="journal article" date="2007" name="Science">
        <title>Draft genome of the filarial nematode parasite Brugia malayi.</title>
        <authorList>
            <person name="Ghedin E."/>
            <person name="Wang S."/>
            <person name="Spiro D."/>
            <person name="Caler E."/>
            <person name="Zhao Q."/>
            <person name="Crabtree J."/>
            <person name="Allen J.E."/>
            <person name="Delcher A.L."/>
            <person name="Guiliano D.B."/>
            <person name="Miranda-Saavedra D."/>
            <person name="Angiuoli S.V."/>
            <person name="Creasy T."/>
            <person name="Amedeo P."/>
            <person name="Haas B."/>
            <person name="El-Sayed N.M."/>
            <person name="Wortman J.R."/>
            <person name="Feldblyum T."/>
            <person name="Tallon L."/>
            <person name="Schatz M."/>
            <person name="Shumway M."/>
            <person name="Koo H."/>
            <person name="Salzberg S.L."/>
            <person name="Schobel S."/>
            <person name="Pertea M."/>
            <person name="Pop M."/>
            <person name="White O."/>
            <person name="Barton G.J."/>
            <person name="Carlow C.K."/>
            <person name="Crawford M.J."/>
            <person name="Daub J."/>
            <person name="Dimmic M.W."/>
            <person name="Estes C.F."/>
            <person name="Foster J.M."/>
            <person name="Ganatra M."/>
            <person name="Gregory W.F."/>
            <person name="Johnson N.M."/>
            <person name="Jin J."/>
            <person name="Komuniecki R."/>
            <person name="Korf I."/>
            <person name="Kumar S."/>
            <person name="Laney S."/>
            <person name="Li B.W."/>
            <person name="Li W."/>
            <person name="Lindblom T.H."/>
            <person name="Lustigman S."/>
            <person name="Ma D."/>
            <person name="Maina C.V."/>
            <person name="Martin D.M."/>
            <person name="McCarter J.P."/>
            <person name="McReynolds L."/>
            <person name="Mitreva M."/>
            <person name="Nutman T.B."/>
            <person name="Parkinson J."/>
            <person name="Peregrin-Alvarez J.M."/>
            <person name="Poole C."/>
            <person name="Ren Q."/>
            <person name="Saunders L."/>
            <person name="Sluder A.E."/>
            <person name="Smith K."/>
            <person name="Stanke M."/>
            <person name="Unnasch T.R."/>
            <person name="Ware J."/>
            <person name="Wei A.D."/>
            <person name="Weil G."/>
            <person name="Williams D.J."/>
            <person name="Zhang Y."/>
            <person name="Williams S.A."/>
            <person name="Fraser-Liggett C."/>
            <person name="Slatko B."/>
            <person name="Blaxter M.L."/>
            <person name="Scott A.L."/>
        </authorList>
    </citation>
    <scope>NUCLEOTIDE SEQUENCE [LARGE SCALE GENOMIC DNA]</scope>
</reference>
<dbReference type="AlphaFoldDB" id="A8PRE1"/>
<sequence length="94" mass="10454">MDTSRPDKLDSGVSRATSRIIVHKTTAAENDERNSDKGKKEEKTEISFTKPRRNKDRPERAIYQPSAARRRAAALAANSLNAMERVASASKDKP</sequence>
<accession>A8PRE1</accession>
<evidence type="ECO:0000256" key="1">
    <source>
        <dbReference type="SAM" id="MobiDB-lite"/>
    </source>
</evidence>
<protein>
    <submittedName>
        <fullName evidence="2">Uncharacterized protein</fullName>
    </submittedName>
</protein>
<feature type="compositionally biased region" description="Basic and acidic residues" evidence="1">
    <location>
        <begin position="30"/>
        <end position="45"/>
    </location>
</feature>
<evidence type="ECO:0000313" key="2">
    <source>
        <dbReference type="EMBL" id="EDP32941.1"/>
    </source>
</evidence>
<feature type="region of interest" description="Disordered" evidence="1">
    <location>
        <begin position="1"/>
        <end position="60"/>
    </location>
</feature>